<protein>
    <submittedName>
        <fullName evidence="2">Uncharacterized protein</fullName>
    </submittedName>
</protein>
<dbReference type="AlphaFoldDB" id="G0ADJ9"/>
<sequence>MVGRCSMAHNIRCTAYLVRSTRLRLSELFFASTPGICQQKNVPCTSHHLSGQFINVNEDINFMFKVFGKGSSSNAWNPLENAEQDIVKVHENVNARALGLNSYANRTVRVSSPALEHLKAASWANRVSKQILNSGAGNQETDIHATSGESWAREILGQDAKLPQLQRAQVTQGGNCPVHAAVAVAVLEKSALTAPLQRRRQTLPNGNSHEFLLIGDPRVSQWGDRNTVVVDPWPGHPSACTLDQAVLYDAKTGNALPLVRLSGELREETWTERALDKKDARRMENIQPMDTEKVNKKLMKKNLPAIGEQLVAHIHQEEQGNVRRGRPQLFDVRVATDPSTRYTDDHTHSGNTFDDISLRVINRQRRGRG</sequence>
<organism evidence="2 3">
    <name type="scientific">Collimonas fungivorans (strain Ter331)</name>
    <dbReference type="NCBI Taxonomy" id="1005048"/>
    <lineage>
        <taxon>Bacteria</taxon>
        <taxon>Pseudomonadati</taxon>
        <taxon>Pseudomonadota</taxon>
        <taxon>Betaproteobacteria</taxon>
        <taxon>Burkholderiales</taxon>
        <taxon>Oxalobacteraceae</taxon>
        <taxon>Collimonas</taxon>
    </lineage>
</organism>
<reference evidence="2 3" key="3">
    <citation type="journal article" date="2008" name="FEMS Microbiol. Ecol.">
        <title>Identification and characterization of genes underlying chitinolysis in Collimonas fungivorans Ter331.</title>
        <authorList>
            <person name="Fritsche K."/>
            <person name="de Boer W."/>
            <person name="Gerards S."/>
            <person name="van den Berg M."/>
            <person name="van Veen J.A."/>
            <person name="Leveau J.H."/>
        </authorList>
    </citation>
    <scope>NUCLEOTIDE SEQUENCE [LARGE SCALE GENOMIC DNA]</scope>
    <source>
        <strain evidence="2 3">Ter331</strain>
    </source>
</reference>
<dbReference type="Proteomes" id="UP000008392">
    <property type="component" value="Chromosome"/>
</dbReference>
<reference evidence="2 3" key="5">
    <citation type="journal article" date="2011" name="ISME J.">
        <title>Dual transcriptional profiling of a bacterial/fungal confrontation: Collimonas fungivorans versus Aspergillus niger.</title>
        <authorList>
            <person name="Mela F."/>
            <person name="Fritsche K."/>
            <person name="de Boer W."/>
            <person name="van Veen J.A."/>
            <person name="de Graaff L.H."/>
            <person name="van den Berg M."/>
            <person name="Leveau J.H."/>
        </authorList>
    </citation>
    <scope>NUCLEOTIDE SEQUENCE [LARGE SCALE GENOMIC DNA]</scope>
    <source>
        <strain evidence="2 3">Ter331</strain>
    </source>
</reference>
<reference evidence="3" key="6">
    <citation type="submission" date="2011-05" db="EMBL/GenBank/DDBJ databases">
        <title>Complete sequence of Collimonas fungivorans Ter331.</title>
        <authorList>
            <person name="Leveau J.H."/>
        </authorList>
    </citation>
    <scope>NUCLEOTIDE SEQUENCE [LARGE SCALE GENOMIC DNA]</scope>
    <source>
        <strain evidence="3">Ter331</strain>
    </source>
</reference>
<accession>G0ADJ9</accession>
<dbReference type="HOGENOM" id="CLU_067503_0_0_4"/>
<dbReference type="eggNOG" id="ENOG5032V66">
    <property type="taxonomic scope" value="Bacteria"/>
</dbReference>
<reference evidence="2 3" key="4">
    <citation type="journal article" date="2010" name="Environ. Microbiol.">
        <title>The bacterial genus Collimonas: mycophagy, weathering and other adaptive solutions to life in oligotrophic soil environments.</title>
        <authorList>
            <person name="Leveau J.H."/>
            <person name="Uroz S."/>
            <person name="de Boer W."/>
        </authorList>
    </citation>
    <scope>NUCLEOTIDE SEQUENCE [LARGE SCALE GENOMIC DNA]</scope>
    <source>
        <strain evidence="2 3">Ter331</strain>
    </source>
</reference>
<evidence type="ECO:0000313" key="2">
    <source>
        <dbReference type="EMBL" id="AEK63541.1"/>
    </source>
</evidence>
<gene>
    <name evidence="2" type="ordered locus">CFU_3717</name>
</gene>
<evidence type="ECO:0000256" key="1">
    <source>
        <dbReference type="SAM" id="MobiDB-lite"/>
    </source>
</evidence>
<name>G0ADJ9_COLFT</name>
<feature type="region of interest" description="Disordered" evidence="1">
    <location>
        <begin position="340"/>
        <end position="369"/>
    </location>
</feature>
<dbReference type="STRING" id="1005048.CFU_3717"/>
<evidence type="ECO:0000313" key="3">
    <source>
        <dbReference type="Proteomes" id="UP000008392"/>
    </source>
</evidence>
<dbReference type="EMBL" id="CP002745">
    <property type="protein sequence ID" value="AEK63541.1"/>
    <property type="molecule type" value="Genomic_DNA"/>
</dbReference>
<dbReference type="KEGG" id="cfu:CFU_3717"/>
<reference evidence="2 3" key="2">
    <citation type="journal article" date="2006" name="J. Microbiol. Methods">
        <title>Genomic flank-sequencing of plasposon insertion sites for rapid identification of functional genes.</title>
        <authorList>
            <person name="Leveau J.H."/>
            <person name="Gerards S."/>
            <person name="Fritsche K."/>
            <person name="Zondag G."/>
            <person name="van Veen J.A."/>
        </authorList>
    </citation>
    <scope>NUCLEOTIDE SEQUENCE [LARGE SCALE GENOMIC DNA]</scope>
    <source>
        <strain evidence="2 3">Ter331</strain>
    </source>
</reference>
<keyword evidence="3" id="KW-1185">Reference proteome</keyword>
<proteinExistence type="predicted"/>
<reference evidence="2 3" key="1">
    <citation type="journal article" date="2004" name="Environ. Microbiol.">
        <title>Phylogeny-function analysis of (meta)genomic libraries: screening for expression of ribosomal RNA genes by large-insert library fluorescent in situ hybridization (LIL-FISH).</title>
        <authorList>
            <person name="Leveau J.H."/>
            <person name="Gerards S."/>
            <person name="de Boer W."/>
            <person name="van Veen J.A."/>
        </authorList>
    </citation>
    <scope>NUCLEOTIDE SEQUENCE [LARGE SCALE GENOMIC DNA]</scope>
    <source>
        <strain evidence="2 3">Ter331</strain>
    </source>
</reference>